<comment type="caution">
    <text evidence="2">The sequence shown here is derived from an EMBL/GenBank/DDBJ whole genome shotgun (WGS) entry which is preliminary data.</text>
</comment>
<gene>
    <name evidence="2" type="ORF">BJ960_000085</name>
</gene>
<dbReference type="EMBL" id="JACCBD010000001">
    <property type="protein sequence ID" value="NYD25282.1"/>
    <property type="molecule type" value="Genomic_DNA"/>
</dbReference>
<dbReference type="RefSeq" id="WP_185985808.1">
    <property type="nucleotide sequence ID" value="NZ_BAAALZ010000004.1"/>
</dbReference>
<feature type="transmembrane region" description="Helical" evidence="1">
    <location>
        <begin position="38"/>
        <end position="59"/>
    </location>
</feature>
<evidence type="ECO:0000313" key="3">
    <source>
        <dbReference type="Proteomes" id="UP000586095"/>
    </source>
</evidence>
<evidence type="ECO:0000256" key="1">
    <source>
        <dbReference type="SAM" id="Phobius"/>
    </source>
</evidence>
<dbReference type="AlphaFoldDB" id="A0A852RF07"/>
<accession>A0A852RF07</accession>
<keyword evidence="3" id="KW-1185">Reference proteome</keyword>
<reference evidence="2 3" key="1">
    <citation type="submission" date="2020-07" db="EMBL/GenBank/DDBJ databases">
        <title>Sequencing the genomes of 1000 actinobacteria strains.</title>
        <authorList>
            <person name="Klenk H.-P."/>
        </authorList>
    </citation>
    <scope>NUCLEOTIDE SEQUENCE [LARGE SCALE GENOMIC DNA]</scope>
    <source>
        <strain evidence="2 3">DSM 17380</strain>
    </source>
</reference>
<organism evidence="2 3">
    <name type="scientific">Leucobacter aridicollis</name>
    <dbReference type="NCBI Taxonomy" id="283878"/>
    <lineage>
        <taxon>Bacteria</taxon>
        <taxon>Bacillati</taxon>
        <taxon>Actinomycetota</taxon>
        <taxon>Actinomycetes</taxon>
        <taxon>Micrococcales</taxon>
        <taxon>Microbacteriaceae</taxon>
        <taxon>Leucobacter</taxon>
    </lineage>
</organism>
<proteinExistence type="predicted"/>
<keyword evidence="1" id="KW-1133">Transmembrane helix</keyword>
<dbReference type="Proteomes" id="UP000586095">
    <property type="component" value="Unassembled WGS sequence"/>
</dbReference>
<protein>
    <submittedName>
        <fullName evidence="2">Uncharacterized protein</fullName>
    </submittedName>
</protein>
<keyword evidence="1" id="KW-0472">Membrane</keyword>
<feature type="transmembrane region" description="Helical" evidence="1">
    <location>
        <begin position="14"/>
        <end position="32"/>
    </location>
</feature>
<evidence type="ECO:0000313" key="2">
    <source>
        <dbReference type="EMBL" id="NYD25282.1"/>
    </source>
</evidence>
<keyword evidence="1" id="KW-0812">Transmembrane</keyword>
<name>A0A852RF07_9MICO</name>
<sequence length="65" mass="6679">MENNEPRDPAKRKATIWMIGSVVVLGAIGAVLGAQLGWVGWGAGVGIGIGAVVGFLMGMTPEQKD</sequence>